<dbReference type="Pfam" id="PF03330">
    <property type="entry name" value="DPBB_1"/>
    <property type="match status" value="1"/>
</dbReference>
<feature type="compositionally biased region" description="Pro residues" evidence="1">
    <location>
        <begin position="212"/>
        <end position="230"/>
    </location>
</feature>
<proteinExistence type="predicted"/>
<keyword evidence="5" id="KW-1185">Reference proteome</keyword>
<evidence type="ECO:0000256" key="1">
    <source>
        <dbReference type="SAM" id="MobiDB-lite"/>
    </source>
</evidence>
<name>A0A845A668_9SPHN</name>
<dbReference type="Pfam" id="PF05036">
    <property type="entry name" value="SPOR"/>
    <property type="match status" value="1"/>
</dbReference>
<feature type="domain" description="RlpA-like protein double-psi beta-barrel" evidence="2">
    <location>
        <begin position="70"/>
        <end position="122"/>
    </location>
</feature>
<dbReference type="PANTHER" id="PTHR34183:SF1">
    <property type="entry name" value="ENDOLYTIC PEPTIDOGLYCAN TRANSGLYCOSYLASE RLPA"/>
    <property type="match status" value="1"/>
</dbReference>
<reference evidence="4 5" key="1">
    <citation type="submission" date="2019-12" db="EMBL/GenBank/DDBJ databases">
        <title>Genomic-based taxomic classification of the family Erythrobacteraceae.</title>
        <authorList>
            <person name="Xu L."/>
        </authorList>
    </citation>
    <scope>NUCLEOTIDE SEQUENCE [LARGE SCALE GENOMIC DNA]</scope>
    <source>
        <strain evidence="4 5">DSM 18604</strain>
    </source>
</reference>
<dbReference type="InterPro" id="IPR009009">
    <property type="entry name" value="RlpA-like_DPBB"/>
</dbReference>
<dbReference type="InterPro" id="IPR036680">
    <property type="entry name" value="SPOR-like_sf"/>
</dbReference>
<accession>A0A845A668</accession>
<evidence type="ECO:0000259" key="2">
    <source>
        <dbReference type="Pfam" id="PF03330"/>
    </source>
</evidence>
<evidence type="ECO:0000313" key="5">
    <source>
        <dbReference type="Proteomes" id="UP000460561"/>
    </source>
</evidence>
<dbReference type="InterPro" id="IPR036908">
    <property type="entry name" value="RlpA-like_sf"/>
</dbReference>
<dbReference type="CDD" id="cd22268">
    <property type="entry name" value="DPBB_RlpA-like"/>
    <property type="match status" value="1"/>
</dbReference>
<dbReference type="EMBL" id="WTYQ01000001">
    <property type="protein sequence ID" value="MXP25184.1"/>
    <property type="molecule type" value="Genomic_DNA"/>
</dbReference>
<protein>
    <submittedName>
        <fullName evidence="4">Sporulation protein SsgA</fullName>
    </submittedName>
</protein>
<dbReference type="Proteomes" id="UP000460561">
    <property type="component" value="Unassembled WGS sequence"/>
</dbReference>
<feature type="compositionally biased region" description="Polar residues" evidence="1">
    <location>
        <begin position="144"/>
        <end position="155"/>
    </location>
</feature>
<dbReference type="OrthoDB" id="9779128at2"/>
<evidence type="ECO:0000259" key="3">
    <source>
        <dbReference type="Pfam" id="PF05036"/>
    </source>
</evidence>
<feature type="region of interest" description="Disordered" evidence="1">
    <location>
        <begin position="172"/>
        <end position="273"/>
    </location>
</feature>
<evidence type="ECO:0000313" key="4">
    <source>
        <dbReference type="EMBL" id="MXP25184.1"/>
    </source>
</evidence>
<organism evidence="4 5">
    <name type="scientific">Altericroceibacterium indicum</name>
    <dbReference type="NCBI Taxonomy" id="374177"/>
    <lineage>
        <taxon>Bacteria</taxon>
        <taxon>Pseudomonadati</taxon>
        <taxon>Pseudomonadota</taxon>
        <taxon>Alphaproteobacteria</taxon>
        <taxon>Sphingomonadales</taxon>
        <taxon>Erythrobacteraceae</taxon>
        <taxon>Altericroceibacterium</taxon>
    </lineage>
</organism>
<dbReference type="GO" id="GO:0042834">
    <property type="term" value="F:peptidoglycan binding"/>
    <property type="evidence" value="ECO:0007669"/>
    <property type="project" value="InterPro"/>
</dbReference>
<dbReference type="InterPro" id="IPR007730">
    <property type="entry name" value="SPOR-like_dom"/>
</dbReference>
<dbReference type="Gene3D" id="2.40.40.10">
    <property type="entry name" value="RlpA-like domain"/>
    <property type="match status" value="1"/>
</dbReference>
<feature type="region of interest" description="Disordered" evidence="1">
    <location>
        <begin position="120"/>
        <end position="155"/>
    </location>
</feature>
<comment type="caution">
    <text evidence="4">The sequence shown here is derived from an EMBL/GenBank/DDBJ whole genome shotgun (WGS) entry which is preliminary data.</text>
</comment>
<dbReference type="Gene3D" id="3.30.70.1070">
    <property type="entry name" value="Sporulation related repeat"/>
    <property type="match status" value="1"/>
</dbReference>
<dbReference type="SUPFAM" id="SSF110997">
    <property type="entry name" value="Sporulation related repeat"/>
    <property type="match status" value="1"/>
</dbReference>
<gene>
    <name evidence="4" type="ORF">GRI39_03885</name>
</gene>
<dbReference type="GO" id="GO:0009279">
    <property type="term" value="C:cell outer membrane"/>
    <property type="evidence" value="ECO:0007669"/>
    <property type="project" value="TreeGrafter"/>
</dbReference>
<dbReference type="PANTHER" id="PTHR34183">
    <property type="entry name" value="ENDOLYTIC PEPTIDOGLYCAN TRANSGLYCOSYLASE RLPA"/>
    <property type="match status" value="1"/>
</dbReference>
<feature type="domain" description="SPOR" evidence="3">
    <location>
        <begin position="274"/>
        <end position="335"/>
    </location>
</feature>
<feature type="compositionally biased region" description="Low complexity" evidence="1">
    <location>
        <begin position="250"/>
        <end position="260"/>
    </location>
</feature>
<sequence length="343" mass="35996">MAGIALSGCNYNAAPRNIAPAPSANGPAADYPMLIGPPYQVNGVTYRPSDSLNYDRVGYAQLDSAGGASITAAHHTMPVPSYVEVTSLDTGRTILVRIERRGPMDSNALIALSPGALDQLGAKPGVPVRVRRVNPPEEERSLLRSGQQASPRMDTPQSLLDVLKQRLPAEGSASLLAQEDQTEEEVTSGEKPIRQTSPSPRPAGVAQAVPAPKAPTQPQSPPPPPPPLPTVNPAKTSSGDGFADAFPARQTSVPVVQPTPQTSPQPKPSAAAKAGRYMVQAATFSTMERAKNAARKLGAHVTPSGKYFLMQTGPFVSRAEAQASLAKVKAAGYSDARIFTRSK</sequence>
<dbReference type="AlphaFoldDB" id="A0A845A668"/>